<accession>B1Y525</accession>
<organism evidence="2 3">
    <name type="scientific">Leptothrix cholodnii (strain ATCC 51168 / LMG 8142 / SP-6)</name>
    <name type="common">Leptothrix discophora (strain SP-6)</name>
    <dbReference type="NCBI Taxonomy" id="395495"/>
    <lineage>
        <taxon>Bacteria</taxon>
        <taxon>Pseudomonadati</taxon>
        <taxon>Pseudomonadota</taxon>
        <taxon>Betaproteobacteria</taxon>
        <taxon>Burkholderiales</taxon>
        <taxon>Sphaerotilaceae</taxon>
        <taxon>Leptothrix</taxon>
    </lineage>
</organism>
<dbReference type="STRING" id="395495.Lcho_3667"/>
<evidence type="ECO:0000313" key="2">
    <source>
        <dbReference type="EMBL" id="ACB35921.1"/>
    </source>
</evidence>
<keyword evidence="1" id="KW-0732">Signal</keyword>
<dbReference type="EMBL" id="CP001013">
    <property type="protein sequence ID" value="ACB35921.1"/>
    <property type="molecule type" value="Genomic_DNA"/>
</dbReference>
<sequence length="448" mass="45237" precursor="true">MTMRMKPLALALALASAAASSPMAQTLCRPDNTTPFTAGPVDPVHGFANTVTDSEGVSLVICTDSVDGLGNPPPCFFDPVVAGNAQSEASGFGGEGFWFLADNQIATTGAAAIDALVVMATEAAYLTEIPAAGEQFSFTRLRVRIDVTVPGIYTVQYPWGEKRYTVNAVVDDRNRPLSREVNDTTDIEFTPNGARTGSVGPWLRWDPAAAPAAPAGYIGDGATLHRVVGSPCGRNFVRISATTLNGTTPLAIDPTDADGDGSTSVISNPLFTVMGKLAPQGITPLTVTGAYYSRSAGQSISLFATAPSTATVTATPGGTLASDGTGRFFVHTALASVPATVAFNASNAAQGNGPAPTQNVPITDLVTVGSASAVCSGTPRSCTLSVSATSSDQAATGAPTLSLLLGGSATPLVDGALTLSGLSVLPAAVTIQSSAGGVGSKPLTVVNQ</sequence>
<dbReference type="OrthoDB" id="9147460at2"/>
<dbReference type="eggNOG" id="ENOG5032XZH">
    <property type="taxonomic scope" value="Bacteria"/>
</dbReference>
<keyword evidence="3" id="KW-1185">Reference proteome</keyword>
<dbReference type="KEGG" id="lch:Lcho_3667"/>
<proteinExistence type="predicted"/>
<name>B1Y525_LEPCP</name>
<feature type="signal peptide" evidence="1">
    <location>
        <begin position="1"/>
        <end position="24"/>
    </location>
</feature>
<dbReference type="RefSeq" id="WP_012348668.1">
    <property type="nucleotide sequence ID" value="NC_010524.1"/>
</dbReference>
<reference evidence="2 3" key="1">
    <citation type="submission" date="2008-03" db="EMBL/GenBank/DDBJ databases">
        <title>Complete sequence of Leptothrix cholodnii SP-6.</title>
        <authorList>
            <consortium name="US DOE Joint Genome Institute"/>
            <person name="Copeland A."/>
            <person name="Lucas S."/>
            <person name="Lapidus A."/>
            <person name="Glavina del Rio T."/>
            <person name="Dalin E."/>
            <person name="Tice H."/>
            <person name="Bruce D."/>
            <person name="Goodwin L."/>
            <person name="Pitluck S."/>
            <person name="Chertkov O."/>
            <person name="Brettin T."/>
            <person name="Detter J.C."/>
            <person name="Han C."/>
            <person name="Kuske C.R."/>
            <person name="Schmutz J."/>
            <person name="Larimer F."/>
            <person name="Land M."/>
            <person name="Hauser L."/>
            <person name="Kyrpides N."/>
            <person name="Lykidis A."/>
            <person name="Emerson D."/>
            <person name="Richardson P."/>
        </authorList>
    </citation>
    <scope>NUCLEOTIDE SEQUENCE [LARGE SCALE GENOMIC DNA]</scope>
    <source>
        <strain evidence="3">ATCC 51168 / LMG 8142 / SP-6</strain>
    </source>
</reference>
<gene>
    <name evidence="2" type="ordered locus">Lcho_3667</name>
</gene>
<evidence type="ECO:0000256" key="1">
    <source>
        <dbReference type="SAM" id="SignalP"/>
    </source>
</evidence>
<dbReference type="Proteomes" id="UP000001693">
    <property type="component" value="Chromosome"/>
</dbReference>
<evidence type="ECO:0000313" key="3">
    <source>
        <dbReference type="Proteomes" id="UP000001693"/>
    </source>
</evidence>
<feature type="chain" id="PRO_5002773025" evidence="1">
    <location>
        <begin position="25"/>
        <end position="448"/>
    </location>
</feature>
<dbReference type="HOGENOM" id="CLU_584998_0_0_4"/>
<protein>
    <submittedName>
        <fullName evidence="2">IPT/TIG domain protein, putative</fullName>
    </submittedName>
</protein>
<dbReference type="AlphaFoldDB" id="B1Y525"/>